<evidence type="ECO:0000313" key="6">
    <source>
        <dbReference type="Proteomes" id="UP000285883"/>
    </source>
</evidence>
<proteinExistence type="predicted"/>
<evidence type="ECO:0000313" key="3">
    <source>
        <dbReference type="EMBL" id="RLN02269.1"/>
    </source>
</evidence>
<dbReference type="EMBL" id="JPWU03000072">
    <property type="protein sequence ID" value="KAG2527825.1"/>
    <property type="molecule type" value="Genomic_DNA"/>
</dbReference>
<dbReference type="EMBL" id="JPWV03000078">
    <property type="protein sequence ID" value="KAG2526246.1"/>
    <property type="molecule type" value="Genomic_DNA"/>
</dbReference>
<dbReference type="Gene3D" id="3.30.420.10">
    <property type="entry name" value="Ribonuclease H-like superfamily/Ribonuclease H"/>
    <property type="match status" value="1"/>
</dbReference>
<keyword evidence="5" id="KW-1185">Reference proteome</keyword>
<dbReference type="EMBL" id="MAYM02002241">
    <property type="protein sequence ID" value="RLN02269.1"/>
    <property type="molecule type" value="Genomic_DNA"/>
</dbReference>
<evidence type="ECO:0000313" key="1">
    <source>
        <dbReference type="EMBL" id="KAG2526246.1"/>
    </source>
</evidence>
<dbReference type="Proteomes" id="UP000285883">
    <property type="component" value="Unassembled WGS sequence"/>
</dbReference>
<protein>
    <submittedName>
        <fullName evidence="4">Uncharacterized protein</fullName>
    </submittedName>
</protein>
<accession>A0A3R7H254</accession>
<dbReference type="EMBL" id="MBDN02000017">
    <property type="protein sequence ID" value="RLN84592.1"/>
    <property type="molecule type" value="Genomic_DNA"/>
</dbReference>
<dbReference type="GO" id="GO:0003676">
    <property type="term" value="F:nucleic acid binding"/>
    <property type="evidence" value="ECO:0007669"/>
    <property type="project" value="InterPro"/>
</dbReference>
<organism evidence="4 5">
    <name type="scientific">Phytophthora kernoviae</name>
    <dbReference type="NCBI Taxonomy" id="325452"/>
    <lineage>
        <taxon>Eukaryota</taxon>
        <taxon>Sar</taxon>
        <taxon>Stramenopiles</taxon>
        <taxon>Oomycota</taxon>
        <taxon>Peronosporomycetes</taxon>
        <taxon>Peronosporales</taxon>
        <taxon>Peronosporaceae</taxon>
        <taxon>Phytophthora</taxon>
    </lineage>
</organism>
<name>A0A3R7H254_9STRA</name>
<comment type="caution">
    <text evidence="4">The sequence shown here is derived from an EMBL/GenBank/DDBJ whole genome shotgun (WGS) entry which is preliminary data.</text>
</comment>
<dbReference type="Proteomes" id="UP000792063">
    <property type="component" value="Unassembled WGS sequence"/>
</dbReference>
<reference evidence="1" key="1">
    <citation type="journal article" date="2015" name="Genom Data">
        <title>Genome sequences of six Phytophthora species associated with forests in New Zealand.</title>
        <authorList>
            <person name="Studholme D.J."/>
            <person name="McDougal R.L."/>
            <person name="Sambles C."/>
            <person name="Hansen E."/>
            <person name="Hardy G."/>
            <person name="Grant M."/>
            <person name="Ganley R.J."/>
            <person name="Williams N.M."/>
        </authorList>
    </citation>
    <scope>NUCLEOTIDE SEQUENCE</scope>
    <source>
        <strain evidence="1">NZFS 2646</strain>
        <strain evidence="2">NZFS 3630</strain>
    </source>
</reference>
<gene>
    <name evidence="3" type="ORF">BBI17_006193</name>
    <name evidence="4" type="ORF">BBO99_00001213</name>
    <name evidence="1" type="ORF">JM16_002066</name>
    <name evidence="2" type="ORF">JM18_002171</name>
</gene>
<reference evidence="5 6" key="2">
    <citation type="submission" date="2018-07" db="EMBL/GenBank/DDBJ databases">
        <title>Genome sequencing of oomycete isolates from Chile give support for New Zealand origin for Phytophthora kernoviae and make available the first Nothophytophthora sp. genome.</title>
        <authorList>
            <person name="Studholme D.J."/>
            <person name="Sanfuentes E."/>
            <person name="Panda P."/>
            <person name="Hill R."/>
            <person name="Sambles C."/>
            <person name="Grant M."/>
            <person name="Williams N.M."/>
            <person name="Mcdougal R.L."/>
        </authorList>
    </citation>
    <scope>NUCLEOTIDE SEQUENCE [LARGE SCALE GENOMIC DNA]</scope>
    <source>
        <strain evidence="3">Chile2</strain>
        <strain evidence="4">Chile4</strain>
    </source>
</reference>
<dbReference type="Proteomes" id="UP000285624">
    <property type="component" value="Unassembled WGS sequence"/>
</dbReference>
<evidence type="ECO:0000313" key="5">
    <source>
        <dbReference type="Proteomes" id="UP000285624"/>
    </source>
</evidence>
<sequence length="98" mass="11226">MLAEDYVLMPRLCHDVPWLELKKVSAGPKLLPHHQMARKKWGDDLEGKTNAEWAAVLFSDEKKWNLDERDGLQQHWIGTWHPDPVVVCRHSGSGSVMA</sequence>
<dbReference type="Proteomes" id="UP000785171">
    <property type="component" value="Unassembled WGS sequence"/>
</dbReference>
<evidence type="ECO:0000313" key="4">
    <source>
        <dbReference type="EMBL" id="RLN84592.1"/>
    </source>
</evidence>
<reference evidence="1" key="3">
    <citation type="submission" date="2020-06" db="EMBL/GenBank/DDBJ databases">
        <authorList>
            <person name="Studholme D.J."/>
        </authorList>
    </citation>
    <scope>NUCLEOTIDE SEQUENCE</scope>
    <source>
        <strain evidence="1">NZFS 2646</strain>
        <strain evidence="2">NZFS 3630</strain>
    </source>
</reference>
<dbReference type="AlphaFoldDB" id="A0A3R7H254"/>
<evidence type="ECO:0000313" key="2">
    <source>
        <dbReference type="EMBL" id="KAG2527825.1"/>
    </source>
</evidence>
<dbReference type="InterPro" id="IPR036397">
    <property type="entry name" value="RNaseH_sf"/>
</dbReference>